<reference evidence="5 6" key="1">
    <citation type="submission" date="2019-03" db="EMBL/GenBank/DDBJ databases">
        <title>Genomic Encyclopedia of Type Strains, Phase III (KMG-III): the genomes of soil and plant-associated and newly described type strains.</title>
        <authorList>
            <person name="Whitman W."/>
        </authorList>
    </citation>
    <scope>NUCLEOTIDE SEQUENCE [LARGE SCALE GENOMIC DNA]</scope>
    <source>
        <strain evidence="5 6">CGMCC 1.10957</strain>
    </source>
</reference>
<dbReference type="CDD" id="cd01185">
    <property type="entry name" value="INTN1_C_like"/>
    <property type="match status" value="1"/>
</dbReference>
<name>A0ABY2G3Z4_9FLAO</name>
<organism evidence="5 6">
    <name type="scientific">Meridianimaribacter flavus</name>
    <dbReference type="NCBI Taxonomy" id="571115"/>
    <lineage>
        <taxon>Bacteria</taxon>
        <taxon>Pseudomonadati</taxon>
        <taxon>Bacteroidota</taxon>
        <taxon>Flavobacteriia</taxon>
        <taxon>Flavobacteriales</taxon>
        <taxon>Flavobacteriaceae</taxon>
        <taxon>Meridianimaribacter</taxon>
    </lineage>
</organism>
<dbReference type="EMBL" id="SOQZ01000004">
    <property type="protein sequence ID" value="TDY11509.1"/>
    <property type="molecule type" value="Genomic_DNA"/>
</dbReference>
<evidence type="ECO:0000313" key="6">
    <source>
        <dbReference type="Proteomes" id="UP000294930"/>
    </source>
</evidence>
<proteinExistence type="inferred from homology"/>
<dbReference type="InterPro" id="IPR025269">
    <property type="entry name" value="SAM-like_dom"/>
</dbReference>
<dbReference type="Proteomes" id="UP000294930">
    <property type="component" value="Unassembled WGS sequence"/>
</dbReference>
<comment type="caution">
    <text evidence="5">The sequence shown here is derived from an EMBL/GenBank/DDBJ whole genome shotgun (WGS) entry which is preliminary data.</text>
</comment>
<evidence type="ECO:0000256" key="1">
    <source>
        <dbReference type="ARBA" id="ARBA00008857"/>
    </source>
</evidence>
<evidence type="ECO:0000256" key="3">
    <source>
        <dbReference type="ARBA" id="ARBA00023172"/>
    </source>
</evidence>
<gene>
    <name evidence="5" type="ORF">A8975_2147</name>
</gene>
<dbReference type="InterPro" id="IPR050090">
    <property type="entry name" value="Tyrosine_recombinase_XerCD"/>
</dbReference>
<accession>A0ABY2G3Z4</accession>
<dbReference type="InterPro" id="IPR010998">
    <property type="entry name" value="Integrase_recombinase_N"/>
</dbReference>
<protein>
    <submittedName>
        <fullName evidence="5">Site-specific recombinase XerD</fullName>
    </submittedName>
</protein>
<dbReference type="PANTHER" id="PTHR30349">
    <property type="entry name" value="PHAGE INTEGRASE-RELATED"/>
    <property type="match status" value="1"/>
</dbReference>
<dbReference type="Pfam" id="PF13102">
    <property type="entry name" value="Phage_int_SAM_5"/>
    <property type="match status" value="1"/>
</dbReference>
<dbReference type="PROSITE" id="PS51898">
    <property type="entry name" value="TYR_RECOMBINASE"/>
    <property type="match status" value="1"/>
</dbReference>
<dbReference type="InterPro" id="IPR011010">
    <property type="entry name" value="DNA_brk_join_enz"/>
</dbReference>
<sequence>MQSQTTFSLSFWINATRAINNYSPVYARITVNSKRANISLKRKVKISDWDSQKGKAKGNKQENRLLNRYIDLVKNRVYEAYDELVKEKAFICAQSIKARFLGEDNEEYSLLTLVDYHNTQMSESLSYGTLKNYFTTQRYIKEFLNKKYKNQDIYLSQLTYRFLVDFEKYLRSYVPEDHQKPMENNTVMKHIQRLRKMVTLAYKMEWIDKDPFIKFKPTYIKNEREFLSEEELQAIIEKEFEIERLTIVKDLFLFSCYTGLSYIDVMNLTEEHISIGIDGNRWIITKRQKTKNSLKIPILPIAETLMNKYRWHIKTRKTKTLFPNISNQKLNSYLKEIADLCGIKKNLTFHMARHTFATTITLSNGVPIETVSKLLGHTKIRTTQIYARVIERKVSEDMIALKHKIGKSTSSKAI</sequence>
<dbReference type="SUPFAM" id="SSF56349">
    <property type="entry name" value="DNA breaking-rejoining enzymes"/>
    <property type="match status" value="1"/>
</dbReference>
<feature type="domain" description="Tyr recombinase" evidence="4">
    <location>
        <begin position="222"/>
        <end position="404"/>
    </location>
</feature>
<dbReference type="InterPro" id="IPR013762">
    <property type="entry name" value="Integrase-like_cat_sf"/>
</dbReference>
<evidence type="ECO:0000259" key="4">
    <source>
        <dbReference type="PROSITE" id="PS51898"/>
    </source>
</evidence>
<dbReference type="Gene3D" id="1.10.150.130">
    <property type="match status" value="1"/>
</dbReference>
<keyword evidence="3" id="KW-0233">DNA recombination</keyword>
<keyword evidence="2" id="KW-0238">DNA-binding</keyword>
<evidence type="ECO:0000256" key="2">
    <source>
        <dbReference type="ARBA" id="ARBA00023125"/>
    </source>
</evidence>
<dbReference type="PANTHER" id="PTHR30349:SF64">
    <property type="entry name" value="PROPHAGE INTEGRASE INTD-RELATED"/>
    <property type="match status" value="1"/>
</dbReference>
<dbReference type="Gene3D" id="1.10.443.10">
    <property type="entry name" value="Intergrase catalytic core"/>
    <property type="match status" value="1"/>
</dbReference>
<evidence type="ECO:0000313" key="5">
    <source>
        <dbReference type="EMBL" id="TDY11509.1"/>
    </source>
</evidence>
<dbReference type="InterPro" id="IPR002104">
    <property type="entry name" value="Integrase_catalytic"/>
</dbReference>
<dbReference type="RefSeq" id="WP_134200382.1">
    <property type="nucleotide sequence ID" value="NZ_SOQZ01000004.1"/>
</dbReference>
<dbReference type="Pfam" id="PF00589">
    <property type="entry name" value="Phage_integrase"/>
    <property type="match status" value="1"/>
</dbReference>
<dbReference type="Pfam" id="PF17293">
    <property type="entry name" value="Arm-DNA-bind_5"/>
    <property type="match status" value="1"/>
</dbReference>
<keyword evidence="6" id="KW-1185">Reference proteome</keyword>
<dbReference type="InterPro" id="IPR035386">
    <property type="entry name" value="Arm-DNA-bind_5"/>
</dbReference>
<comment type="similarity">
    <text evidence="1">Belongs to the 'phage' integrase family.</text>
</comment>